<evidence type="ECO:0000313" key="4">
    <source>
        <dbReference type="EMBL" id="KAB0345476.1"/>
    </source>
</evidence>
<protein>
    <recommendedName>
        <fullName evidence="3">ABC transporter domain-containing protein</fullName>
    </recommendedName>
</protein>
<keyword evidence="2" id="KW-0067">ATP-binding</keyword>
<dbReference type="SUPFAM" id="SSF52540">
    <property type="entry name" value="P-loop containing nucleoside triphosphate hydrolases"/>
    <property type="match status" value="1"/>
</dbReference>
<dbReference type="Gene3D" id="3.40.50.300">
    <property type="entry name" value="P-loop containing nucleotide triphosphate hydrolases"/>
    <property type="match status" value="1"/>
</dbReference>
<feature type="domain" description="ABC transporter" evidence="3">
    <location>
        <begin position="4"/>
        <end position="40"/>
    </location>
</feature>
<evidence type="ECO:0000259" key="3">
    <source>
        <dbReference type="Pfam" id="PF00005"/>
    </source>
</evidence>
<dbReference type="Pfam" id="PF00005">
    <property type="entry name" value="ABC_tran"/>
    <property type="match status" value="1"/>
</dbReference>
<keyword evidence="1" id="KW-0547">Nucleotide-binding</keyword>
<dbReference type="GO" id="GO:0005524">
    <property type="term" value="F:ATP binding"/>
    <property type="evidence" value="ECO:0007669"/>
    <property type="project" value="UniProtKB-KW"/>
</dbReference>
<name>A0A5N3V8I4_MUNMU</name>
<keyword evidence="5" id="KW-1185">Reference proteome</keyword>
<dbReference type="EMBL" id="VCEA01000003">
    <property type="protein sequence ID" value="KAB0345476.1"/>
    <property type="molecule type" value="Genomic_DNA"/>
</dbReference>
<evidence type="ECO:0000256" key="1">
    <source>
        <dbReference type="ARBA" id="ARBA00022741"/>
    </source>
</evidence>
<evidence type="ECO:0000256" key="2">
    <source>
        <dbReference type="ARBA" id="ARBA00022840"/>
    </source>
</evidence>
<gene>
    <name evidence="4" type="ORF">FD754_022402</name>
</gene>
<dbReference type="InterPro" id="IPR050173">
    <property type="entry name" value="ABC_transporter_C-like"/>
</dbReference>
<dbReference type="AlphaFoldDB" id="A0A5N3V8I4"/>
<dbReference type="PANTHER" id="PTHR24223:SF357">
    <property type="entry name" value="ATP-BINDING CASSETTE SUB-FAMILY C MEMBER 4"/>
    <property type="match status" value="1"/>
</dbReference>
<organism evidence="4 5">
    <name type="scientific">Muntiacus muntjak</name>
    <name type="common">Barking deer</name>
    <name type="synonym">Indian muntjac</name>
    <dbReference type="NCBI Taxonomy" id="9888"/>
    <lineage>
        <taxon>Eukaryota</taxon>
        <taxon>Metazoa</taxon>
        <taxon>Chordata</taxon>
        <taxon>Craniata</taxon>
        <taxon>Vertebrata</taxon>
        <taxon>Euteleostomi</taxon>
        <taxon>Mammalia</taxon>
        <taxon>Eutheria</taxon>
        <taxon>Laurasiatheria</taxon>
        <taxon>Artiodactyla</taxon>
        <taxon>Ruminantia</taxon>
        <taxon>Pecora</taxon>
        <taxon>Cervidae</taxon>
        <taxon>Muntiacinae</taxon>
        <taxon>Muntiacus</taxon>
    </lineage>
</organism>
<sequence length="178" mass="20086">MDTDLAETGSNLSVGQRQLVCLARVILKKNQILIIDKATSNVLDSGTMKEYSPPHDLLQNSNSLFYKMVQQLGEAEVTDLTERAKQVRLLQEVLIKICLPGSHSSPDLHQASGNKHFVLFSIRSLWRLSIMLLLLLLLSRFSRVRLYATPWTAAYQAPPSMELSRQEYWSGLPLPPPK</sequence>
<dbReference type="InterPro" id="IPR027417">
    <property type="entry name" value="P-loop_NTPase"/>
</dbReference>
<proteinExistence type="predicted"/>
<dbReference type="GO" id="GO:0016887">
    <property type="term" value="F:ATP hydrolysis activity"/>
    <property type="evidence" value="ECO:0007669"/>
    <property type="project" value="InterPro"/>
</dbReference>
<reference evidence="4 5" key="1">
    <citation type="submission" date="2019-06" db="EMBL/GenBank/DDBJ databases">
        <title>Discovery of a novel chromosome fission-fusion reversal in muntjac.</title>
        <authorList>
            <person name="Mudd A.B."/>
            <person name="Bredeson J.V."/>
            <person name="Baum R."/>
            <person name="Hockemeyer D."/>
            <person name="Rokhsar D.S."/>
        </authorList>
    </citation>
    <scope>NUCLEOTIDE SEQUENCE [LARGE SCALE GENOMIC DNA]</scope>
    <source>
        <strain evidence="4">UTSW_UCB_Mm</strain>
        <tissue evidence="4">Fibroblast cell line</tissue>
    </source>
</reference>
<comment type="caution">
    <text evidence="4">The sequence shown here is derived from an EMBL/GenBank/DDBJ whole genome shotgun (WGS) entry which is preliminary data.</text>
</comment>
<accession>A0A5N3V8I4</accession>
<dbReference type="PANTHER" id="PTHR24223">
    <property type="entry name" value="ATP-BINDING CASSETTE SUB-FAMILY C"/>
    <property type="match status" value="1"/>
</dbReference>
<evidence type="ECO:0000313" key="5">
    <source>
        <dbReference type="Proteomes" id="UP000326458"/>
    </source>
</evidence>
<dbReference type="GO" id="GO:0005886">
    <property type="term" value="C:plasma membrane"/>
    <property type="evidence" value="ECO:0007669"/>
    <property type="project" value="TreeGrafter"/>
</dbReference>
<dbReference type="Proteomes" id="UP000326458">
    <property type="component" value="Unassembled WGS sequence"/>
</dbReference>
<dbReference type="InterPro" id="IPR003439">
    <property type="entry name" value="ABC_transporter-like_ATP-bd"/>
</dbReference>
<dbReference type="GO" id="GO:0042626">
    <property type="term" value="F:ATPase-coupled transmembrane transporter activity"/>
    <property type="evidence" value="ECO:0007669"/>
    <property type="project" value="TreeGrafter"/>
</dbReference>